<dbReference type="GO" id="GO:0004175">
    <property type="term" value="F:endopeptidase activity"/>
    <property type="evidence" value="ECO:0007669"/>
    <property type="project" value="UniProtKB-ARBA"/>
</dbReference>
<accession>A0A6P1E9G0</accession>
<keyword evidence="4" id="KW-0482">Metalloprotease</keyword>
<feature type="domain" description="CAAX prenyl protease 2/Lysostaphin resistance protein A-like" evidence="3">
    <location>
        <begin position="233"/>
        <end position="337"/>
    </location>
</feature>
<dbReference type="Proteomes" id="UP000465035">
    <property type="component" value="Chromosome"/>
</dbReference>
<feature type="transmembrane region" description="Helical" evidence="2">
    <location>
        <begin position="129"/>
        <end position="152"/>
    </location>
</feature>
<dbReference type="GO" id="GO:0008237">
    <property type="term" value="F:metallopeptidase activity"/>
    <property type="evidence" value="ECO:0007669"/>
    <property type="project" value="UniProtKB-KW"/>
</dbReference>
<evidence type="ECO:0000313" key="5">
    <source>
        <dbReference type="Proteomes" id="UP000465035"/>
    </source>
</evidence>
<dbReference type="AlphaFoldDB" id="A0A6P1E9G0"/>
<sequence>MNKSLLAFKLECSLIGVITVIFFILSPALSITFGNLVFGILTAVLGLLITAKTIMKRPYLQVIDNLAKMLLVLTFPATLLTSICLSFSSIMTANTYVKWGILAAILAIFGVLMLPFIKIILMPQSQIGWQIASSILLMTVFFSTSLNAFQYLKIPFTLNLGSPIIWILIIGNFTIAIYLMIYWGYRLPRLKINTSVNYWWLLLAVVILLLNMGLSAGSWMRLLTNFDLTLAQNSLLIVLFTIIWTGLKEEFMFRYLFLWPLASIKRVSIESRVFWSSLISALFFGLCHAQNLTEQGVLQTCLQIFAAFGIGFLFSVIALYTGTIWISVVIHCMIDLIGFPINNGGAFSGNTSWFLVEFILLTRIIELIVAFLLIKNKNNQRAFSETFSRLRRDESKLLK</sequence>
<dbReference type="GO" id="GO:0006508">
    <property type="term" value="P:proteolysis"/>
    <property type="evidence" value="ECO:0007669"/>
    <property type="project" value="UniProtKB-KW"/>
</dbReference>
<gene>
    <name evidence="4" type="ORF">GQR93_14105</name>
</gene>
<keyword evidence="2" id="KW-0812">Transmembrane</keyword>
<protein>
    <submittedName>
        <fullName evidence="4">CPBP family intramembrane metalloprotease</fullName>
    </submittedName>
</protein>
<dbReference type="RefSeq" id="WP_003550809.1">
    <property type="nucleotide sequence ID" value="NZ_CABKOL010000106.1"/>
</dbReference>
<keyword evidence="4" id="KW-0378">Hydrolase</keyword>
<name>A0A6P1E9G0_LENHI</name>
<keyword evidence="4" id="KW-0645">Protease</keyword>
<feature type="transmembrane region" description="Helical" evidence="2">
    <location>
        <begin position="164"/>
        <end position="185"/>
    </location>
</feature>
<feature type="transmembrane region" description="Helical" evidence="2">
    <location>
        <begin position="12"/>
        <end position="30"/>
    </location>
</feature>
<evidence type="ECO:0000259" key="3">
    <source>
        <dbReference type="Pfam" id="PF02517"/>
    </source>
</evidence>
<dbReference type="EMBL" id="CP047121">
    <property type="protein sequence ID" value="QHB53239.1"/>
    <property type="molecule type" value="Genomic_DNA"/>
</dbReference>
<evidence type="ECO:0000256" key="2">
    <source>
        <dbReference type="SAM" id="Phobius"/>
    </source>
</evidence>
<feature type="transmembrane region" description="Helical" evidence="2">
    <location>
        <begin position="96"/>
        <end position="117"/>
    </location>
</feature>
<feature type="transmembrane region" description="Helical" evidence="2">
    <location>
        <begin position="228"/>
        <end position="247"/>
    </location>
</feature>
<evidence type="ECO:0000313" key="4">
    <source>
        <dbReference type="EMBL" id="QHB53239.1"/>
    </source>
</evidence>
<feature type="transmembrane region" description="Helical" evidence="2">
    <location>
        <begin position="353"/>
        <end position="374"/>
    </location>
</feature>
<feature type="transmembrane region" description="Helical" evidence="2">
    <location>
        <begin position="66"/>
        <end position="90"/>
    </location>
</feature>
<feature type="transmembrane region" description="Helical" evidence="2">
    <location>
        <begin position="197"/>
        <end position="216"/>
    </location>
</feature>
<dbReference type="Pfam" id="PF02517">
    <property type="entry name" value="Rce1-like"/>
    <property type="match status" value="1"/>
</dbReference>
<keyword evidence="2" id="KW-0472">Membrane</keyword>
<comment type="similarity">
    <text evidence="1">Belongs to the UPF0177 family.</text>
</comment>
<dbReference type="GeneID" id="69059505"/>
<reference evidence="4 5" key="1">
    <citation type="submission" date="2019-12" db="EMBL/GenBank/DDBJ databases">
        <title>Lactobacillus hilgardii FLUB.</title>
        <authorList>
            <person name="Gustaw K."/>
        </authorList>
    </citation>
    <scope>NUCLEOTIDE SEQUENCE [LARGE SCALE GENOMIC DNA]</scope>
    <source>
        <strain evidence="4 5">FLUB</strain>
    </source>
</reference>
<proteinExistence type="inferred from homology"/>
<feature type="transmembrane region" description="Helical" evidence="2">
    <location>
        <begin position="297"/>
        <end position="317"/>
    </location>
</feature>
<evidence type="ECO:0000256" key="1">
    <source>
        <dbReference type="ARBA" id="ARBA00009067"/>
    </source>
</evidence>
<dbReference type="InterPro" id="IPR003675">
    <property type="entry name" value="Rce1/LyrA-like_dom"/>
</dbReference>
<keyword evidence="2" id="KW-1133">Transmembrane helix</keyword>
<organism evidence="4 5">
    <name type="scientific">Lentilactobacillus hilgardii</name>
    <name type="common">Lactobacillus hilgardii</name>
    <dbReference type="NCBI Taxonomy" id="1588"/>
    <lineage>
        <taxon>Bacteria</taxon>
        <taxon>Bacillati</taxon>
        <taxon>Bacillota</taxon>
        <taxon>Bacilli</taxon>
        <taxon>Lactobacillales</taxon>
        <taxon>Lactobacillaceae</taxon>
        <taxon>Lentilactobacillus</taxon>
    </lineage>
</organism>
<dbReference type="GO" id="GO:0080120">
    <property type="term" value="P:CAAX-box protein maturation"/>
    <property type="evidence" value="ECO:0007669"/>
    <property type="project" value="UniProtKB-ARBA"/>
</dbReference>